<keyword evidence="2" id="KW-1185">Reference proteome</keyword>
<dbReference type="Proteomes" id="UP001500620">
    <property type="component" value="Unassembled WGS sequence"/>
</dbReference>
<sequence length="122" mass="13399">MARCTDSGEPIYVGIYTTYRREGRGYVSVGFPLPQANFTATLAPRQRDGGGLALTSRGGDGQTGHYLSYIDADSRNLSTLAVHGFSEELDVYVEDGRLRADHAFSVFGLPFLTLEYRISRKG</sequence>
<evidence type="ECO:0000313" key="1">
    <source>
        <dbReference type="EMBL" id="GAA4262277.1"/>
    </source>
</evidence>
<gene>
    <name evidence="1" type="ORF">GCM10022255_098330</name>
</gene>
<proteinExistence type="predicted"/>
<accession>A0ABP8DRC4</accession>
<dbReference type="EMBL" id="BAABAT010000051">
    <property type="protein sequence ID" value="GAA4262277.1"/>
    <property type="molecule type" value="Genomic_DNA"/>
</dbReference>
<protein>
    <submittedName>
        <fullName evidence="1">Uncharacterized protein</fullName>
    </submittedName>
</protein>
<evidence type="ECO:0000313" key="2">
    <source>
        <dbReference type="Proteomes" id="UP001500620"/>
    </source>
</evidence>
<comment type="caution">
    <text evidence="1">The sequence shown here is derived from an EMBL/GenBank/DDBJ whole genome shotgun (WGS) entry which is preliminary data.</text>
</comment>
<dbReference type="RefSeq" id="WP_345139702.1">
    <property type="nucleotide sequence ID" value="NZ_BAABAT010000051.1"/>
</dbReference>
<organism evidence="1 2">
    <name type="scientific">Dactylosporangium darangshiense</name>
    <dbReference type="NCBI Taxonomy" id="579108"/>
    <lineage>
        <taxon>Bacteria</taxon>
        <taxon>Bacillati</taxon>
        <taxon>Actinomycetota</taxon>
        <taxon>Actinomycetes</taxon>
        <taxon>Micromonosporales</taxon>
        <taxon>Micromonosporaceae</taxon>
        <taxon>Dactylosporangium</taxon>
    </lineage>
</organism>
<name>A0ABP8DRC4_9ACTN</name>
<reference evidence="2" key="1">
    <citation type="journal article" date="2019" name="Int. J. Syst. Evol. Microbiol.">
        <title>The Global Catalogue of Microorganisms (GCM) 10K type strain sequencing project: providing services to taxonomists for standard genome sequencing and annotation.</title>
        <authorList>
            <consortium name="The Broad Institute Genomics Platform"/>
            <consortium name="The Broad Institute Genome Sequencing Center for Infectious Disease"/>
            <person name="Wu L."/>
            <person name="Ma J."/>
        </authorList>
    </citation>
    <scope>NUCLEOTIDE SEQUENCE [LARGE SCALE GENOMIC DNA]</scope>
    <source>
        <strain evidence="2">JCM 17441</strain>
    </source>
</reference>